<keyword evidence="4" id="KW-1185">Reference proteome</keyword>
<dbReference type="EMBL" id="CP026100">
    <property type="protein sequence ID" value="AYV48541.1"/>
    <property type="molecule type" value="Genomic_DNA"/>
</dbReference>
<proteinExistence type="predicted"/>
<dbReference type="KEGG" id="cfh:C1707_21005"/>
<accession>A0A2N5CP58</accession>
<dbReference type="Proteomes" id="UP000281192">
    <property type="component" value="Chromosome"/>
</dbReference>
<reference evidence="2 3" key="1">
    <citation type="submission" date="2017-12" db="EMBL/GenBank/DDBJ databases">
        <title>The genome sequence of Caulobacter flavus CGMCC1 15093.</title>
        <authorList>
            <person name="Gao J."/>
            <person name="Mao X."/>
            <person name="Sun J."/>
        </authorList>
    </citation>
    <scope>NUCLEOTIDE SEQUENCE [LARGE SCALE GENOMIC DNA]</scope>
    <source>
        <strain evidence="2 3">CGMCC1 15093</strain>
    </source>
</reference>
<evidence type="ECO:0000313" key="3">
    <source>
        <dbReference type="Proteomes" id="UP000234483"/>
    </source>
</evidence>
<evidence type="ECO:0000313" key="2">
    <source>
        <dbReference type="EMBL" id="PLR08743.1"/>
    </source>
</evidence>
<dbReference type="RefSeq" id="WP_101714701.1">
    <property type="nucleotide sequence ID" value="NZ_CP026100.1"/>
</dbReference>
<dbReference type="EMBL" id="PJRQ01000041">
    <property type="protein sequence ID" value="PLR08743.1"/>
    <property type="molecule type" value="Genomic_DNA"/>
</dbReference>
<dbReference type="Proteomes" id="UP000234483">
    <property type="component" value="Unassembled WGS sequence"/>
</dbReference>
<evidence type="ECO:0000313" key="4">
    <source>
        <dbReference type="Proteomes" id="UP000281192"/>
    </source>
</evidence>
<evidence type="ECO:0000313" key="1">
    <source>
        <dbReference type="EMBL" id="AYV48541.1"/>
    </source>
</evidence>
<protein>
    <submittedName>
        <fullName evidence="2">Uncharacterized protein</fullName>
    </submittedName>
</protein>
<gene>
    <name evidence="1" type="ORF">C1707_21005</name>
    <name evidence="2" type="ORF">CFHF_20060</name>
</gene>
<reference evidence="1 4" key="2">
    <citation type="submission" date="2018-01" db="EMBL/GenBank/DDBJ databases">
        <title>Complete genome sequence of Caulobacter flavus RHGG3.</title>
        <authorList>
            <person name="Yang E."/>
        </authorList>
    </citation>
    <scope>NUCLEOTIDE SEQUENCE [LARGE SCALE GENOMIC DNA]</scope>
    <source>
        <strain evidence="1 4">RHGG3</strain>
    </source>
</reference>
<dbReference type="AlphaFoldDB" id="A0A2N5CP58"/>
<organism evidence="2 3">
    <name type="scientific">Caulobacter flavus</name>
    <dbReference type="NCBI Taxonomy" id="1679497"/>
    <lineage>
        <taxon>Bacteria</taxon>
        <taxon>Pseudomonadati</taxon>
        <taxon>Pseudomonadota</taxon>
        <taxon>Alphaproteobacteria</taxon>
        <taxon>Caulobacterales</taxon>
        <taxon>Caulobacteraceae</taxon>
        <taxon>Caulobacter</taxon>
    </lineage>
</organism>
<sequence length="69" mass="7587">MQTYTFMCLNKDGVAAAIDIVELKDGDYLGHANTLLGWHGSARAIEVWSETDLVNVVERSRLPPEGCAH</sequence>
<name>A0A2N5CP58_9CAUL</name>